<accession>A0A7X3BWN1</accession>
<evidence type="ECO:0000313" key="4">
    <source>
        <dbReference type="Proteomes" id="UP000484547"/>
    </source>
</evidence>
<organism evidence="1 4">
    <name type="scientific">Phascolarctobacterium faecium</name>
    <dbReference type="NCBI Taxonomy" id="33025"/>
    <lineage>
        <taxon>Bacteria</taxon>
        <taxon>Bacillati</taxon>
        <taxon>Bacillota</taxon>
        <taxon>Negativicutes</taxon>
        <taxon>Acidaminococcales</taxon>
        <taxon>Acidaminococcaceae</taxon>
        <taxon>Phascolarctobacterium</taxon>
    </lineage>
</organism>
<name>A0A7X3BWN1_9FIRM</name>
<evidence type="ECO:0000313" key="2">
    <source>
        <dbReference type="EMBL" id="MTU04989.1"/>
    </source>
</evidence>
<gene>
    <name evidence="1" type="ORF">GMD11_11520</name>
    <name evidence="2" type="ORF">GMD18_11410</name>
</gene>
<dbReference type="Proteomes" id="UP000443070">
    <property type="component" value="Unassembled WGS sequence"/>
</dbReference>
<dbReference type="EMBL" id="WNBM01000013">
    <property type="protein sequence ID" value="MTT76879.1"/>
    <property type="molecule type" value="Genomic_DNA"/>
</dbReference>
<dbReference type="InterPro" id="IPR036619">
    <property type="entry name" value="NinB_sf"/>
</dbReference>
<protein>
    <submittedName>
        <fullName evidence="1">Uncharacterized protein</fullName>
    </submittedName>
</protein>
<evidence type="ECO:0000313" key="3">
    <source>
        <dbReference type="Proteomes" id="UP000443070"/>
    </source>
</evidence>
<keyword evidence="3" id="KW-1185">Reference proteome</keyword>
<dbReference type="Gene3D" id="1.10.3790.10">
    <property type="entry name" value="NinB"/>
    <property type="match status" value="1"/>
</dbReference>
<dbReference type="AlphaFoldDB" id="A0A7X3BWN1"/>
<evidence type="ECO:0000313" key="1">
    <source>
        <dbReference type="EMBL" id="MTT76879.1"/>
    </source>
</evidence>
<proteinExistence type="predicted"/>
<dbReference type="Proteomes" id="UP000484547">
    <property type="component" value="Unassembled WGS sequence"/>
</dbReference>
<sequence>MNFTTSNINFFDELAQVKIPCFLSEDLLKLKNALSNGKKLEVTIVPERKKRSLNCNSYLWLLLGEMAAKLRTSKDELYLEMLSRYGVFTHIVVKPNVVDRVKGEWRTVRELGEVTVNGKTGVQLQCYFGSSTYDTQEFTRLLDGVIGEAKELGITLISDADKAIMLAEWGNKDG</sequence>
<comment type="caution">
    <text evidence="1">The sequence shown here is derived from an EMBL/GenBank/DDBJ whole genome shotgun (WGS) entry which is preliminary data.</text>
</comment>
<dbReference type="OrthoDB" id="1857943at2"/>
<dbReference type="RefSeq" id="WP_149877514.1">
    <property type="nucleotide sequence ID" value="NZ_WNBG01000015.1"/>
</dbReference>
<reference evidence="3 4" key="1">
    <citation type="journal article" date="2019" name="Nat. Med.">
        <title>A library of human gut bacterial isolates paired with longitudinal multiomics data enables mechanistic microbiome research.</title>
        <authorList>
            <person name="Poyet M."/>
            <person name="Groussin M."/>
            <person name="Gibbons S.M."/>
            <person name="Avila-Pacheco J."/>
            <person name="Jiang X."/>
            <person name="Kearney S.M."/>
            <person name="Perrotta A.R."/>
            <person name="Berdy B."/>
            <person name="Zhao S."/>
            <person name="Lieberman T.D."/>
            <person name="Swanson P.K."/>
            <person name="Smith M."/>
            <person name="Roesemann S."/>
            <person name="Alexander J.E."/>
            <person name="Rich S.A."/>
            <person name="Livny J."/>
            <person name="Vlamakis H."/>
            <person name="Clish C."/>
            <person name="Bullock K."/>
            <person name="Deik A."/>
            <person name="Scott J."/>
            <person name="Pierce K.A."/>
            <person name="Xavier R.J."/>
            <person name="Alm E.J."/>
        </authorList>
    </citation>
    <scope>NUCLEOTIDE SEQUENCE [LARGE SCALE GENOMIC DNA]</scope>
    <source>
        <strain evidence="1 4">BIOML-A13</strain>
        <strain evidence="2 3">BIOML-A3</strain>
    </source>
</reference>
<dbReference type="EMBL" id="WNBW01000015">
    <property type="protein sequence ID" value="MTU04989.1"/>
    <property type="molecule type" value="Genomic_DNA"/>
</dbReference>